<keyword evidence="2" id="KW-1003">Cell membrane</keyword>
<evidence type="ECO:0000256" key="3">
    <source>
        <dbReference type="ARBA" id="ARBA00022692"/>
    </source>
</evidence>
<evidence type="ECO:0000256" key="1">
    <source>
        <dbReference type="ARBA" id="ARBA00004651"/>
    </source>
</evidence>
<feature type="transmembrane region" description="Helical" evidence="8">
    <location>
        <begin position="183"/>
        <end position="201"/>
    </location>
</feature>
<keyword evidence="3 8" id="KW-0812">Transmembrane</keyword>
<dbReference type="InterPro" id="IPR050539">
    <property type="entry name" value="ThrE_Dicarb/AminoAcid_Exp"/>
</dbReference>
<evidence type="ECO:0000256" key="6">
    <source>
        <dbReference type="ARBA" id="ARBA00034125"/>
    </source>
</evidence>
<protein>
    <submittedName>
        <fullName evidence="10">Membrane protein</fullName>
    </submittedName>
</protein>
<dbReference type="EMBL" id="BQXH01000006">
    <property type="protein sequence ID" value="GKS81199.1"/>
    <property type="molecule type" value="Genomic_DNA"/>
</dbReference>
<dbReference type="PANTHER" id="PTHR34390">
    <property type="entry name" value="UPF0442 PROTEIN YJJB-RELATED"/>
    <property type="match status" value="1"/>
</dbReference>
<comment type="similarity">
    <text evidence="6">Belongs to the ThrE exporter (TC 2.A.79) family.</text>
</comment>
<evidence type="ECO:0000259" key="9">
    <source>
        <dbReference type="Pfam" id="PF06738"/>
    </source>
</evidence>
<feature type="transmembrane region" description="Helical" evidence="8">
    <location>
        <begin position="151"/>
        <end position="171"/>
    </location>
</feature>
<evidence type="ECO:0000256" key="5">
    <source>
        <dbReference type="ARBA" id="ARBA00023136"/>
    </source>
</evidence>
<evidence type="ECO:0000313" key="11">
    <source>
        <dbReference type="Proteomes" id="UP001055149"/>
    </source>
</evidence>
<dbReference type="Proteomes" id="UP001055149">
    <property type="component" value="Unassembled WGS sequence"/>
</dbReference>
<evidence type="ECO:0000256" key="8">
    <source>
        <dbReference type="SAM" id="Phobius"/>
    </source>
</evidence>
<dbReference type="InterPro" id="IPR010619">
    <property type="entry name" value="ThrE-like_N"/>
</dbReference>
<feature type="domain" description="Threonine/serine exporter-like N-terminal" evidence="9">
    <location>
        <begin position="24"/>
        <end position="260"/>
    </location>
</feature>
<comment type="subcellular location">
    <subcellularLocation>
        <location evidence="1">Cell membrane</location>
        <topology evidence="1">Multi-pass membrane protein</topology>
    </subcellularLocation>
</comment>
<feature type="transmembrane region" description="Helical" evidence="8">
    <location>
        <begin position="245"/>
        <end position="261"/>
    </location>
</feature>
<keyword evidence="11" id="KW-1185">Reference proteome</keyword>
<dbReference type="Pfam" id="PF06738">
    <property type="entry name" value="ThrE"/>
    <property type="match status" value="1"/>
</dbReference>
<gene>
    <name evidence="10" type="ORF">LPAF129_08850</name>
</gene>
<keyword evidence="4 8" id="KW-1133">Transmembrane helix</keyword>
<sequence length="262" mass="29255">MRNSLKKQTWGNDTVENKAIDVGVLAGKILVEAGSEMWRVEDTTKRIVDHASVNNKTEAFTSLTGLLVNLKDTPYTRFMQVEKRGINMDNINSVNTLSRQYTADQLTLDELEEKLLALKNARPQYPLWLQTIGAGFEGAFFMFIFTQTYNWADFPLAFFAGAVGYLVTYYVGSRVRIRFMSEFLGALTVGLCAVIGVRLHLGVNIENIIIGAIMPPLPGIPMINSMRDIFEGNLLSGIERLMESLIILSAIAFGVGLILRYM</sequence>
<keyword evidence="7" id="KW-0175">Coiled coil</keyword>
<proteinExistence type="inferred from homology"/>
<organism evidence="10 11">
    <name type="scientific">Ligilactobacillus pabuli</name>
    <dbReference type="NCBI Taxonomy" id="2886039"/>
    <lineage>
        <taxon>Bacteria</taxon>
        <taxon>Bacillati</taxon>
        <taxon>Bacillota</taxon>
        <taxon>Bacilli</taxon>
        <taxon>Lactobacillales</taxon>
        <taxon>Lactobacillaceae</taxon>
        <taxon>Ligilactobacillus</taxon>
    </lineage>
</organism>
<name>A0ABQ5JGT3_9LACO</name>
<feature type="coiled-coil region" evidence="7">
    <location>
        <begin position="94"/>
        <end position="121"/>
    </location>
</feature>
<evidence type="ECO:0000256" key="7">
    <source>
        <dbReference type="SAM" id="Coils"/>
    </source>
</evidence>
<keyword evidence="5 8" id="KW-0472">Membrane</keyword>
<reference evidence="10" key="1">
    <citation type="journal article" date="2022" name="Int. J. Syst. Evol. Microbiol.">
        <title>A novel species of lactic acid bacteria, Ligilactobacillus pabuli sp. nov., isolated from alfalfa silage.</title>
        <authorList>
            <person name="Tohno M."/>
            <person name="Tanizawa Y."/>
            <person name="Sawada H."/>
            <person name="Sakamoto M."/>
            <person name="Ohkuma M."/>
            <person name="Kobayashi H."/>
        </authorList>
    </citation>
    <scope>NUCLEOTIDE SEQUENCE</scope>
    <source>
        <strain evidence="10">AF129</strain>
    </source>
</reference>
<accession>A0ABQ5JGT3</accession>
<evidence type="ECO:0000256" key="2">
    <source>
        <dbReference type="ARBA" id="ARBA00022475"/>
    </source>
</evidence>
<dbReference type="PANTHER" id="PTHR34390:SF2">
    <property type="entry name" value="SUCCINATE TRANSPORTER SUBUNIT YJJP-RELATED"/>
    <property type="match status" value="1"/>
</dbReference>
<comment type="caution">
    <text evidence="10">The sequence shown here is derived from an EMBL/GenBank/DDBJ whole genome shotgun (WGS) entry which is preliminary data.</text>
</comment>
<feature type="transmembrane region" description="Helical" evidence="8">
    <location>
        <begin position="127"/>
        <end position="145"/>
    </location>
</feature>
<evidence type="ECO:0000256" key="4">
    <source>
        <dbReference type="ARBA" id="ARBA00022989"/>
    </source>
</evidence>
<evidence type="ECO:0000313" key="10">
    <source>
        <dbReference type="EMBL" id="GKS81199.1"/>
    </source>
</evidence>